<dbReference type="PANTHER" id="PTHR11455">
    <property type="entry name" value="CRYPTOCHROME"/>
    <property type="match status" value="1"/>
</dbReference>
<dbReference type="AlphaFoldDB" id="A0A221UZ11"/>
<dbReference type="RefSeq" id="WP_093979049.1">
    <property type="nucleotide sequence ID" value="NZ_CP022515.1"/>
</dbReference>
<comment type="cofactor">
    <cofactor evidence="3">
        <name>FAD</name>
        <dbReference type="ChEBI" id="CHEBI:57692"/>
    </cofactor>
    <text evidence="3">Binds 1 FAD per subunit.</text>
</comment>
<feature type="binding site" evidence="3">
    <location>
        <begin position="165"/>
        <end position="167"/>
    </location>
    <ligand>
        <name>FAD</name>
        <dbReference type="ChEBI" id="CHEBI:57692"/>
    </ligand>
</feature>
<dbReference type="KEGG" id="aalg:AREALGSMS7_03167"/>
<dbReference type="STRING" id="616991.GCA_000733925_01483"/>
<accession>A0A221UZ11</accession>
<dbReference type="Gene3D" id="1.10.579.10">
    <property type="entry name" value="DNA Cyclobutane Dipyrimidine Photolyase, subunit A, domain 3"/>
    <property type="match status" value="1"/>
</dbReference>
<dbReference type="EMBL" id="CP022515">
    <property type="protein sequence ID" value="ASO06594.1"/>
    <property type="molecule type" value="Genomic_DNA"/>
</dbReference>
<dbReference type="GO" id="GO:0005737">
    <property type="term" value="C:cytoplasm"/>
    <property type="evidence" value="ECO:0007669"/>
    <property type="project" value="TreeGrafter"/>
</dbReference>
<dbReference type="GO" id="GO:0043153">
    <property type="term" value="P:entrainment of circadian clock by photoperiod"/>
    <property type="evidence" value="ECO:0007669"/>
    <property type="project" value="TreeGrafter"/>
</dbReference>
<organism evidence="5 6">
    <name type="scientific">Arenibacter algicola</name>
    <dbReference type="NCBI Taxonomy" id="616991"/>
    <lineage>
        <taxon>Bacteria</taxon>
        <taxon>Pseudomonadati</taxon>
        <taxon>Bacteroidota</taxon>
        <taxon>Flavobacteriia</taxon>
        <taxon>Flavobacteriales</taxon>
        <taxon>Flavobacteriaceae</taxon>
        <taxon>Arenibacter</taxon>
    </lineage>
</organism>
<dbReference type="eggNOG" id="COG0415">
    <property type="taxonomic scope" value="Bacteria"/>
</dbReference>
<evidence type="ECO:0000256" key="1">
    <source>
        <dbReference type="ARBA" id="ARBA00022630"/>
    </source>
</evidence>
<evidence type="ECO:0000256" key="2">
    <source>
        <dbReference type="ARBA" id="ARBA00022827"/>
    </source>
</evidence>
<dbReference type="InterPro" id="IPR002081">
    <property type="entry name" value="Cryptochrome/DNA_photolyase_1"/>
</dbReference>
<keyword evidence="1 3" id="KW-0285">Flavoprotein</keyword>
<dbReference type="Proteomes" id="UP000204551">
    <property type="component" value="Chromosome"/>
</dbReference>
<proteinExistence type="predicted"/>
<evidence type="ECO:0000256" key="3">
    <source>
        <dbReference type="PIRSR" id="PIRSR602081-1"/>
    </source>
</evidence>
<keyword evidence="2 3" id="KW-0274">FAD</keyword>
<feature type="domain" description="Cryptochrome/DNA photolyase FAD-binding" evidence="4">
    <location>
        <begin position="69"/>
        <end position="193"/>
    </location>
</feature>
<evidence type="ECO:0000259" key="4">
    <source>
        <dbReference type="Pfam" id="PF03441"/>
    </source>
</evidence>
<evidence type="ECO:0000313" key="6">
    <source>
        <dbReference type="Proteomes" id="UP000204551"/>
    </source>
</evidence>
<dbReference type="GO" id="GO:0003677">
    <property type="term" value="F:DNA binding"/>
    <property type="evidence" value="ECO:0007669"/>
    <property type="project" value="TreeGrafter"/>
</dbReference>
<dbReference type="GO" id="GO:0032922">
    <property type="term" value="P:circadian regulation of gene expression"/>
    <property type="evidence" value="ECO:0007669"/>
    <property type="project" value="TreeGrafter"/>
</dbReference>
<protein>
    <submittedName>
        <fullName evidence="5">Cryptochrome DASH</fullName>
    </submittedName>
</protein>
<gene>
    <name evidence="5" type="primary">cry</name>
    <name evidence="5" type="ORF">AREALGSMS7_03167</name>
</gene>
<dbReference type="SUPFAM" id="SSF48173">
    <property type="entry name" value="Cryptochrome/photolyase FAD-binding domain"/>
    <property type="match status" value="1"/>
</dbReference>
<evidence type="ECO:0000313" key="5">
    <source>
        <dbReference type="EMBL" id="ASO06594.1"/>
    </source>
</evidence>
<dbReference type="InterPro" id="IPR036134">
    <property type="entry name" value="Crypto/Photolyase_FAD-like_sf"/>
</dbReference>
<name>A0A221UZ11_9FLAO</name>
<dbReference type="GO" id="GO:0003904">
    <property type="term" value="F:deoxyribodipyrimidine photo-lyase activity"/>
    <property type="evidence" value="ECO:0007669"/>
    <property type="project" value="TreeGrafter"/>
</dbReference>
<reference evidence="5 6" key="1">
    <citation type="submission" date="2017-07" db="EMBL/GenBank/DDBJ databases">
        <title>Genome Sequence of Arenibacter algicola Strain SMS7 Isolated from a culture of the Diatom Skeletonema marinoi.</title>
        <authorList>
            <person name="Topel M."/>
            <person name="Pinder M.I.M."/>
            <person name="Johansson O.N."/>
            <person name="Kourtchenko O."/>
            <person name="Godhe A."/>
            <person name="Clarke A.K."/>
        </authorList>
    </citation>
    <scope>NUCLEOTIDE SEQUENCE [LARGE SCALE GENOMIC DNA]</scope>
    <source>
        <strain evidence="5 6">SMS7</strain>
    </source>
</reference>
<feature type="binding site" evidence="3">
    <location>
        <position position="23"/>
    </location>
    <ligand>
        <name>FAD</name>
        <dbReference type="ChEBI" id="CHEBI:57692"/>
    </ligand>
</feature>
<dbReference type="Pfam" id="PF03441">
    <property type="entry name" value="FAD_binding_7"/>
    <property type="match status" value="1"/>
</dbReference>
<dbReference type="Gene3D" id="1.25.40.80">
    <property type="match status" value="1"/>
</dbReference>
<sequence>MLNFPTDLQAIENRLRELDPVRYAQTRNHKDGAVTHLSPYISRGVISTRQVYQYIKTLDLPWYKTEKLIQELAWRDYWQQVWIAKNDAIRQDLKNTQTPISNYQIPKAIVNADTGIEEIDIAIRQLYTSGYMHNHMRMYVASICCNIANSHWLEPAKWMYSHLLDGDLASNFLSWQWVAGAFSNKKYYANQENINNFFKSTQKDTFLDVEYSAFENLDIPKILKDTIPFEVKMTLPKIKNPTLGKDKTTLIYNYYNIDPYWYKDQEVQRIFLMEPSFYKENPVNQKCIDFAIELTKNIEGIKILVGEFSELIALVNPELVVFKEHPTNRHYQGKEEAREWMSSVTGYFPSFFAFWKKCKKEL</sequence>
<dbReference type="GO" id="GO:0071949">
    <property type="term" value="F:FAD binding"/>
    <property type="evidence" value="ECO:0007669"/>
    <property type="project" value="TreeGrafter"/>
</dbReference>
<dbReference type="InterPro" id="IPR005101">
    <property type="entry name" value="Cryptochr/Photolyase_FAD-bd"/>
</dbReference>
<dbReference type="PANTHER" id="PTHR11455:SF18">
    <property type="entry name" value="SI:CH1073-390K14.1"/>
    <property type="match status" value="1"/>
</dbReference>